<keyword evidence="14" id="KW-1185">Reference proteome</keyword>
<dbReference type="NCBIfam" id="TIGR00726">
    <property type="entry name" value="peptidoglycan editing factor PgeF"/>
    <property type="match status" value="1"/>
</dbReference>
<dbReference type="RefSeq" id="WP_315607310.1">
    <property type="nucleotide sequence ID" value="NZ_CP130318.1"/>
</dbReference>
<comment type="function">
    <text evidence="3">Purine nucleoside enzyme that catalyzes the phosphorolysis of adenosine and inosine nucleosides, yielding D-ribose 1-phosphate and the respective free bases, adenine and hypoxanthine. Also catalyzes the phosphorolysis of S-methyl-5'-thioadenosine into adenine and S-methyl-5-thio-alpha-D-ribose 1-phosphate. Also has adenosine deaminase activity.</text>
</comment>
<dbReference type="EMBL" id="CP130318">
    <property type="protein sequence ID" value="WNQ13527.1"/>
    <property type="molecule type" value="Genomic_DNA"/>
</dbReference>
<dbReference type="GO" id="GO:0017061">
    <property type="term" value="F:S-methyl-5-thioadenosine phosphorylase activity"/>
    <property type="evidence" value="ECO:0007669"/>
    <property type="project" value="UniProtKB-EC"/>
</dbReference>
<reference evidence="13 14" key="1">
    <citation type="submission" date="2022-02" db="EMBL/GenBank/DDBJ databases">
        <title>Paenibacillus sp. MBLB1776 Whole Genome Shotgun Sequencing.</title>
        <authorList>
            <person name="Hwang C.Y."/>
            <person name="Cho E.-S."/>
            <person name="Seo M.-J."/>
        </authorList>
    </citation>
    <scope>NUCLEOTIDE SEQUENCE [LARGE SCALE GENOMIC DNA]</scope>
    <source>
        <strain evidence="13 14">MBLB1776</strain>
    </source>
</reference>
<evidence type="ECO:0000256" key="2">
    <source>
        <dbReference type="ARBA" id="ARBA00001947"/>
    </source>
</evidence>
<evidence type="ECO:0000256" key="11">
    <source>
        <dbReference type="ARBA" id="ARBA00049893"/>
    </source>
</evidence>
<dbReference type="Pfam" id="PF02578">
    <property type="entry name" value="Cu-oxidase_4"/>
    <property type="match status" value="1"/>
</dbReference>
<dbReference type="SUPFAM" id="SSF64438">
    <property type="entry name" value="CNF1/YfiH-like putative cysteine hydrolases"/>
    <property type="match status" value="1"/>
</dbReference>
<dbReference type="GO" id="GO:0005507">
    <property type="term" value="F:copper ion binding"/>
    <property type="evidence" value="ECO:0007669"/>
    <property type="project" value="TreeGrafter"/>
</dbReference>
<evidence type="ECO:0000256" key="6">
    <source>
        <dbReference type="ARBA" id="ARBA00022723"/>
    </source>
</evidence>
<dbReference type="InterPro" id="IPR003730">
    <property type="entry name" value="Cu_polyphenol_OxRdtase"/>
</dbReference>
<comment type="similarity">
    <text evidence="4 12">Belongs to the purine nucleoside phosphorylase YfiH/LACC1 family.</text>
</comment>
<evidence type="ECO:0000256" key="9">
    <source>
        <dbReference type="ARBA" id="ARBA00047989"/>
    </source>
</evidence>
<proteinExistence type="inferred from homology"/>
<dbReference type="PANTHER" id="PTHR30616:SF2">
    <property type="entry name" value="PURINE NUCLEOSIDE PHOSPHORYLASE LACC1"/>
    <property type="match status" value="1"/>
</dbReference>
<protein>
    <recommendedName>
        <fullName evidence="12">Purine nucleoside phosphorylase</fullName>
    </recommendedName>
</protein>
<dbReference type="CDD" id="cd16833">
    <property type="entry name" value="YfiH"/>
    <property type="match status" value="1"/>
</dbReference>
<keyword evidence="8" id="KW-0862">Zinc</keyword>
<evidence type="ECO:0000256" key="10">
    <source>
        <dbReference type="ARBA" id="ARBA00048968"/>
    </source>
</evidence>
<dbReference type="GO" id="GO:0016787">
    <property type="term" value="F:hydrolase activity"/>
    <property type="evidence" value="ECO:0007669"/>
    <property type="project" value="UniProtKB-KW"/>
</dbReference>
<evidence type="ECO:0000256" key="1">
    <source>
        <dbReference type="ARBA" id="ARBA00000553"/>
    </source>
</evidence>
<comment type="catalytic activity">
    <reaction evidence="10">
        <text>adenosine + phosphate = alpha-D-ribose 1-phosphate + adenine</text>
        <dbReference type="Rhea" id="RHEA:27642"/>
        <dbReference type="ChEBI" id="CHEBI:16335"/>
        <dbReference type="ChEBI" id="CHEBI:16708"/>
        <dbReference type="ChEBI" id="CHEBI:43474"/>
        <dbReference type="ChEBI" id="CHEBI:57720"/>
        <dbReference type="EC" id="2.4.2.1"/>
    </reaction>
    <physiologicalReaction direction="left-to-right" evidence="10">
        <dbReference type="Rhea" id="RHEA:27643"/>
    </physiologicalReaction>
</comment>
<gene>
    <name evidence="13" type="primary">pgeF</name>
    <name evidence="13" type="ORF">MJA45_11065</name>
</gene>
<evidence type="ECO:0000256" key="8">
    <source>
        <dbReference type="ARBA" id="ARBA00022833"/>
    </source>
</evidence>
<evidence type="ECO:0000313" key="13">
    <source>
        <dbReference type="EMBL" id="WNQ13527.1"/>
    </source>
</evidence>
<evidence type="ECO:0000256" key="3">
    <source>
        <dbReference type="ARBA" id="ARBA00003215"/>
    </source>
</evidence>
<dbReference type="AlphaFoldDB" id="A0AA96RGY0"/>
<dbReference type="InterPro" id="IPR011324">
    <property type="entry name" value="Cytotoxic_necrot_fac-like_cat"/>
</dbReference>
<comment type="catalytic activity">
    <reaction evidence="11">
        <text>S-methyl-5'-thioadenosine + phosphate = 5-(methylsulfanyl)-alpha-D-ribose 1-phosphate + adenine</text>
        <dbReference type="Rhea" id="RHEA:11852"/>
        <dbReference type="ChEBI" id="CHEBI:16708"/>
        <dbReference type="ChEBI" id="CHEBI:17509"/>
        <dbReference type="ChEBI" id="CHEBI:43474"/>
        <dbReference type="ChEBI" id="CHEBI:58533"/>
        <dbReference type="EC" id="2.4.2.28"/>
    </reaction>
    <physiologicalReaction direction="left-to-right" evidence="11">
        <dbReference type="Rhea" id="RHEA:11853"/>
    </physiologicalReaction>
</comment>
<sequence length="284" mass="31218">MEPFVRRESAEGPALFYIDSWMQKFEGVTAGFTSRSGGVSTGEFDCLNCGLHVADRPEDVIANRTLVAEAIGIPLTRWSYGEQVHGDRIAVVTAADRGKGTLSRETAWADTDGFITRDPGVCLAALFADCVPLFFYDPVVRAAGLAHAGWKGTVASIAARTVEKMQEAFGSRPSNLVASVGPSIGACCYEVDRFVIDRVDEALEEAGVPQNGRQPLFYREESEGKYRLDLQQVNRQIMIKAGILPSAIEITKLCTSCRTDWFYSHRKEQGRTGRLLAWIGWNGE</sequence>
<comment type="cofactor">
    <cofactor evidence="2">
        <name>Zn(2+)</name>
        <dbReference type="ChEBI" id="CHEBI:29105"/>
    </cofactor>
</comment>
<keyword evidence="7" id="KW-0378">Hydrolase</keyword>
<dbReference type="Proteomes" id="UP001305702">
    <property type="component" value="Chromosome"/>
</dbReference>
<evidence type="ECO:0000256" key="4">
    <source>
        <dbReference type="ARBA" id="ARBA00007353"/>
    </source>
</evidence>
<dbReference type="KEGG" id="paun:MJA45_11065"/>
<accession>A0AA96RGY0</accession>
<organism evidence="13 14">
    <name type="scientific">Paenibacillus aurantius</name>
    <dbReference type="NCBI Taxonomy" id="2918900"/>
    <lineage>
        <taxon>Bacteria</taxon>
        <taxon>Bacillati</taxon>
        <taxon>Bacillota</taxon>
        <taxon>Bacilli</taxon>
        <taxon>Bacillales</taxon>
        <taxon>Paenibacillaceae</taxon>
        <taxon>Paenibacillus</taxon>
    </lineage>
</organism>
<evidence type="ECO:0000256" key="7">
    <source>
        <dbReference type="ARBA" id="ARBA00022801"/>
    </source>
</evidence>
<comment type="catalytic activity">
    <reaction evidence="1">
        <text>inosine + phosphate = alpha-D-ribose 1-phosphate + hypoxanthine</text>
        <dbReference type="Rhea" id="RHEA:27646"/>
        <dbReference type="ChEBI" id="CHEBI:17368"/>
        <dbReference type="ChEBI" id="CHEBI:17596"/>
        <dbReference type="ChEBI" id="CHEBI:43474"/>
        <dbReference type="ChEBI" id="CHEBI:57720"/>
        <dbReference type="EC" id="2.4.2.1"/>
    </reaction>
    <physiologicalReaction direction="left-to-right" evidence="1">
        <dbReference type="Rhea" id="RHEA:27647"/>
    </physiologicalReaction>
</comment>
<dbReference type="PANTHER" id="PTHR30616">
    <property type="entry name" value="UNCHARACTERIZED PROTEIN YFIH"/>
    <property type="match status" value="1"/>
</dbReference>
<keyword evidence="5" id="KW-0808">Transferase</keyword>
<keyword evidence="6" id="KW-0479">Metal-binding</keyword>
<evidence type="ECO:0000256" key="12">
    <source>
        <dbReference type="RuleBase" id="RU361274"/>
    </source>
</evidence>
<comment type="catalytic activity">
    <reaction evidence="9">
        <text>adenosine + H2O + H(+) = inosine + NH4(+)</text>
        <dbReference type="Rhea" id="RHEA:24408"/>
        <dbReference type="ChEBI" id="CHEBI:15377"/>
        <dbReference type="ChEBI" id="CHEBI:15378"/>
        <dbReference type="ChEBI" id="CHEBI:16335"/>
        <dbReference type="ChEBI" id="CHEBI:17596"/>
        <dbReference type="ChEBI" id="CHEBI:28938"/>
        <dbReference type="EC" id="3.5.4.4"/>
    </reaction>
    <physiologicalReaction direction="left-to-right" evidence="9">
        <dbReference type="Rhea" id="RHEA:24409"/>
    </physiologicalReaction>
</comment>
<evidence type="ECO:0000256" key="5">
    <source>
        <dbReference type="ARBA" id="ARBA00022679"/>
    </source>
</evidence>
<dbReference type="InterPro" id="IPR038371">
    <property type="entry name" value="Cu_polyphenol_OxRdtase_sf"/>
</dbReference>
<evidence type="ECO:0000313" key="14">
    <source>
        <dbReference type="Proteomes" id="UP001305702"/>
    </source>
</evidence>
<dbReference type="Gene3D" id="3.60.140.10">
    <property type="entry name" value="CNF1/YfiH-like putative cysteine hydrolases"/>
    <property type="match status" value="1"/>
</dbReference>
<name>A0AA96RGY0_9BACL</name>